<keyword evidence="1 2" id="KW-0238">DNA-binding</keyword>
<dbReference type="PANTHER" id="PTHR30055:SF242">
    <property type="entry name" value="HTH-TYPE TRANSCRIPTIONAL REPRESSOR KSTR"/>
    <property type="match status" value="1"/>
</dbReference>
<dbReference type="SUPFAM" id="SSF46689">
    <property type="entry name" value="Homeodomain-like"/>
    <property type="match status" value="1"/>
</dbReference>
<dbReference type="Gene3D" id="1.10.357.10">
    <property type="entry name" value="Tetracycline Repressor, domain 2"/>
    <property type="match status" value="1"/>
</dbReference>
<evidence type="ECO:0000256" key="1">
    <source>
        <dbReference type="ARBA" id="ARBA00023125"/>
    </source>
</evidence>
<dbReference type="RefSeq" id="WP_091280228.1">
    <property type="nucleotide sequence ID" value="NZ_FAOZ01000015.1"/>
</dbReference>
<dbReference type="InterPro" id="IPR041642">
    <property type="entry name" value="KstR_C"/>
</dbReference>
<dbReference type="PRINTS" id="PR00455">
    <property type="entry name" value="HTHTETR"/>
</dbReference>
<evidence type="ECO:0000256" key="2">
    <source>
        <dbReference type="PROSITE-ProRule" id="PRU00335"/>
    </source>
</evidence>
<dbReference type="GO" id="GO:0000976">
    <property type="term" value="F:transcription cis-regulatory region binding"/>
    <property type="evidence" value="ECO:0007669"/>
    <property type="project" value="TreeGrafter"/>
</dbReference>
<dbReference type="PANTHER" id="PTHR30055">
    <property type="entry name" value="HTH-TYPE TRANSCRIPTIONAL REGULATOR RUTR"/>
    <property type="match status" value="1"/>
</dbReference>
<dbReference type="Pfam" id="PF00440">
    <property type="entry name" value="TetR_N"/>
    <property type="match status" value="1"/>
</dbReference>
<accession>A0A0S4QSX1</accession>
<keyword evidence="6" id="KW-1185">Reference proteome</keyword>
<dbReference type="Pfam" id="PF17925">
    <property type="entry name" value="TetR_C_20"/>
    <property type="match status" value="1"/>
</dbReference>
<evidence type="ECO:0000313" key="6">
    <source>
        <dbReference type="Proteomes" id="UP000198802"/>
    </source>
</evidence>
<dbReference type="Proteomes" id="UP000198802">
    <property type="component" value="Unassembled WGS sequence"/>
</dbReference>
<reference evidence="6" key="1">
    <citation type="submission" date="2015-11" db="EMBL/GenBank/DDBJ databases">
        <authorList>
            <person name="Varghese N."/>
        </authorList>
    </citation>
    <scope>NUCLEOTIDE SEQUENCE [LARGE SCALE GENOMIC DNA]</scope>
    <source>
        <strain evidence="6">DSM 45899</strain>
    </source>
</reference>
<feature type="DNA-binding region" description="H-T-H motif" evidence="2">
    <location>
        <begin position="49"/>
        <end position="68"/>
    </location>
</feature>
<evidence type="ECO:0000313" key="5">
    <source>
        <dbReference type="EMBL" id="CUU57944.1"/>
    </source>
</evidence>
<evidence type="ECO:0000259" key="4">
    <source>
        <dbReference type="PROSITE" id="PS50977"/>
    </source>
</evidence>
<name>A0A0S4QSX1_9ACTN</name>
<protein>
    <submittedName>
        <fullName evidence="5">DNA-binding transcriptional regulator, AcrR family</fullName>
    </submittedName>
</protein>
<sequence>MSADTAALRSDRASEHGAVVANSTQHARRERILTVAVGLAAGGGYEAVQMRTVAEKAGVALGTLYRYFPSKELLLSAALIRRLRGAGADLRSAPRIGDDPATRVIVVMNLLIDGLDRNPRLVGAFIQAMTSSAAGVAIDEAEAAMRTVIGAAIYGPDHVADERDKVATEIIGKAFLTDLHFWQVGRRSVDELRAAVAATVQVVLAGQYAYRPVEGARSADTNVETGRPEGS</sequence>
<dbReference type="InterPro" id="IPR009057">
    <property type="entry name" value="Homeodomain-like_sf"/>
</dbReference>
<dbReference type="PROSITE" id="PS50977">
    <property type="entry name" value="HTH_TETR_2"/>
    <property type="match status" value="1"/>
</dbReference>
<dbReference type="EMBL" id="FAOZ01000015">
    <property type="protein sequence ID" value="CUU57944.1"/>
    <property type="molecule type" value="Genomic_DNA"/>
</dbReference>
<proteinExistence type="predicted"/>
<organism evidence="5 6">
    <name type="scientific">Parafrankia irregularis</name>
    <dbReference type="NCBI Taxonomy" id="795642"/>
    <lineage>
        <taxon>Bacteria</taxon>
        <taxon>Bacillati</taxon>
        <taxon>Actinomycetota</taxon>
        <taxon>Actinomycetes</taxon>
        <taxon>Frankiales</taxon>
        <taxon>Frankiaceae</taxon>
        <taxon>Parafrankia</taxon>
    </lineage>
</organism>
<gene>
    <name evidence="5" type="ORF">Ga0074812_115146</name>
</gene>
<dbReference type="AlphaFoldDB" id="A0A0S4QSX1"/>
<feature type="region of interest" description="Disordered" evidence="3">
    <location>
        <begin position="1"/>
        <end position="21"/>
    </location>
</feature>
<dbReference type="InterPro" id="IPR001647">
    <property type="entry name" value="HTH_TetR"/>
</dbReference>
<evidence type="ECO:0000256" key="3">
    <source>
        <dbReference type="SAM" id="MobiDB-lite"/>
    </source>
</evidence>
<dbReference type="InterPro" id="IPR050109">
    <property type="entry name" value="HTH-type_TetR-like_transc_reg"/>
</dbReference>
<feature type="domain" description="HTH tetR-type" evidence="4">
    <location>
        <begin position="26"/>
        <end position="86"/>
    </location>
</feature>
<dbReference type="GO" id="GO:0003700">
    <property type="term" value="F:DNA-binding transcription factor activity"/>
    <property type="evidence" value="ECO:0007669"/>
    <property type="project" value="TreeGrafter"/>
</dbReference>